<accession>A0ABQ2CJU2</accession>
<proteinExistence type="predicted"/>
<comment type="caution">
    <text evidence="1">The sequence shown here is derived from an EMBL/GenBank/DDBJ whole genome shotgun (WGS) entry which is preliminary data.</text>
</comment>
<protein>
    <submittedName>
        <fullName evidence="1">Uncharacterized protein</fullName>
    </submittedName>
</protein>
<dbReference type="Proteomes" id="UP000633263">
    <property type="component" value="Unassembled WGS sequence"/>
</dbReference>
<sequence length="301" mass="32847">MNGWYLGWLVLALGLHWGAVPTALADEDQVQDPLAVELHQALREAPAALRWLMPNEHKPVSHTEVGIGPDSCAFPQWAPPSPSGQPRLLVRCGTLLLGEHGMTRVSTLASWVRTEQGWGPGQLVSVRYLSRAFGRSLGSPPPIIWHNGWEADLFARAFSLMSVRQIRELQMLLNSYEPTNEALVALDQWRTLSWPDGVLGLRADGSLLLQRGSLAGVGDLVERLAEQSAALPAGVTGLIRPAAAKSPPGRPMFMLQMIETKDLWYAVALTDGPTDRAGGTVQLLRGEPHFNLVLVSVERTL</sequence>
<evidence type="ECO:0000313" key="2">
    <source>
        <dbReference type="Proteomes" id="UP000633263"/>
    </source>
</evidence>
<organism evidence="1 2">
    <name type="scientific">Halopseudomonas pertucinogena</name>
    <dbReference type="NCBI Taxonomy" id="86175"/>
    <lineage>
        <taxon>Bacteria</taxon>
        <taxon>Pseudomonadati</taxon>
        <taxon>Pseudomonadota</taxon>
        <taxon>Gammaproteobacteria</taxon>
        <taxon>Pseudomonadales</taxon>
        <taxon>Pseudomonadaceae</taxon>
        <taxon>Halopseudomonas</taxon>
    </lineage>
</organism>
<gene>
    <name evidence="1" type="ORF">GCM10009083_06360</name>
</gene>
<name>A0ABQ2CJU2_9GAMM</name>
<keyword evidence="2" id="KW-1185">Reference proteome</keyword>
<dbReference type="RefSeq" id="WP_188635125.1">
    <property type="nucleotide sequence ID" value="NZ_BMNN01000001.1"/>
</dbReference>
<reference evidence="2" key="1">
    <citation type="journal article" date="2019" name="Int. J. Syst. Evol. Microbiol.">
        <title>The Global Catalogue of Microorganisms (GCM) 10K type strain sequencing project: providing services to taxonomists for standard genome sequencing and annotation.</title>
        <authorList>
            <consortium name="The Broad Institute Genomics Platform"/>
            <consortium name="The Broad Institute Genome Sequencing Center for Infectious Disease"/>
            <person name="Wu L."/>
            <person name="Ma J."/>
        </authorList>
    </citation>
    <scope>NUCLEOTIDE SEQUENCE [LARGE SCALE GENOMIC DNA]</scope>
    <source>
        <strain evidence="2">JCM 11590</strain>
    </source>
</reference>
<evidence type="ECO:0000313" key="1">
    <source>
        <dbReference type="EMBL" id="GGI92547.1"/>
    </source>
</evidence>
<dbReference type="EMBL" id="BMNN01000001">
    <property type="protein sequence ID" value="GGI92547.1"/>
    <property type="molecule type" value="Genomic_DNA"/>
</dbReference>